<feature type="transmembrane region" description="Helical" evidence="10">
    <location>
        <begin position="57"/>
        <end position="81"/>
    </location>
</feature>
<evidence type="ECO:0000259" key="11">
    <source>
        <dbReference type="PROSITE" id="PS50850"/>
    </source>
</evidence>
<evidence type="ECO:0000256" key="1">
    <source>
        <dbReference type="ARBA" id="ARBA00004651"/>
    </source>
</evidence>
<evidence type="ECO:0000313" key="13">
    <source>
        <dbReference type="Proteomes" id="UP000286921"/>
    </source>
</evidence>
<evidence type="ECO:0000256" key="2">
    <source>
        <dbReference type="ARBA" id="ARBA00020998"/>
    </source>
</evidence>
<evidence type="ECO:0000256" key="6">
    <source>
        <dbReference type="ARBA" id="ARBA00022989"/>
    </source>
</evidence>
<evidence type="ECO:0000256" key="8">
    <source>
        <dbReference type="ARBA" id="ARBA00038459"/>
    </source>
</evidence>
<dbReference type="Proteomes" id="UP000286921">
    <property type="component" value="Unassembled WGS sequence"/>
</dbReference>
<dbReference type="GO" id="GO:0005886">
    <property type="term" value="C:plasma membrane"/>
    <property type="evidence" value="ECO:0007669"/>
    <property type="project" value="UniProtKB-SubCell"/>
</dbReference>
<keyword evidence="4" id="KW-1003">Cell membrane</keyword>
<keyword evidence="13" id="KW-1185">Reference proteome</keyword>
<feature type="transmembrane region" description="Helical" evidence="10">
    <location>
        <begin position="187"/>
        <end position="208"/>
    </location>
</feature>
<dbReference type="InterPro" id="IPR015867">
    <property type="entry name" value="N-reg_PII/ATP_PRibTrfase_C"/>
</dbReference>
<feature type="transmembrane region" description="Helical" evidence="10">
    <location>
        <begin position="93"/>
        <end position="113"/>
    </location>
</feature>
<dbReference type="InterPro" id="IPR011701">
    <property type="entry name" value="MFS"/>
</dbReference>
<evidence type="ECO:0000256" key="9">
    <source>
        <dbReference type="SAM" id="MobiDB-lite"/>
    </source>
</evidence>
<feature type="region of interest" description="Disordered" evidence="9">
    <location>
        <begin position="1"/>
        <end position="44"/>
    </location>
</feature>
<evidence type="ECO:0000313" key="12">
    <source>
        <dbReference type="EMBL" id="GCB21294.1"/>
    </source>
</evidence>
<keyword evidence="6 10" id="KW-1133">Transmembrane helix</keyword>
<comment type="subcellular location">
    <subcellularLocation>
        <location evidence="1">Cell membrane</location>
        <topology evidence="1">Multi-pass membrane protein</topology>
    </subcellularLocation>
</comment>
<dbReference type="PANTHER" id="PTHR23502:SF186">
    <property type="entry name" value="MAJOR FACILITATOR SUPERFAMILY (MFS) PROFILE DOMAIN-CONTAINING PROTEIN"/>
    <property type="match status" value="1"/>
</dbReference>
<dbReference type="Gene3D" id="3.30.70.120">
    <property type="match status" value="1"/>
</dbReference>
<dbReference type="EMBL" id="BDHI01000007">
    <property type="protein sequence ID" value="GCB21294.1"/>
    <property type="molecule type" value="Genomic_DNA"/>
</dbReference>
<feature type="transmembrane region" description="Helical" evidence="10">
    <location>
        <begin position="281"/>
        <end position="306"/>
    </location>
</feature>
<proteinExistence type="inferred from homology"/>
<evidence type="ECO:0000256" key="7">
    <source>
        <dbReference type="ARBA" id="ARBA00023136"/>
    </source>
</evidence>
<evidence type="ECO:0000256" key="4">
    <source>
        <dbReference type="ARBA" id="ARBA00022475"/>
    </source>
</evidence>
<feature type="transmembrane region" description="Helical" evidence="10">
    <location>
        <begin position="379"/>
        <end position="398"/>
    </location>
</feature>
<name>A0A401KPU5_ASPAW</name>
<dbReference type="Pfam" id="PF07690">
    <property type="entry name" value="MFS_1"/>
    <property type="match status" value="1"/>
</dbReference>
<dbReference type="InterPro" id="IPR036259">
    <property type="entry name" value="MFS_trans_sf"/>
</dbReference>
<feature type="domain" description="Major facilitator superfamily (MFS) profile" evidence="11">
    <location>
        <begin position="58"/>
        <end position="511"/>
    </location>
</feature>
<feature type="transmembrane region" description="Helical" evidence="10">
    <location>
        <begin position="439"/>
        <end position="465"/>
    </location>
</feature>
<feature type="compositionally biased region" description="Polar residues" evidence="9">
    <location>
        <begin position="10"/>
        <end position="33"/>
    </location>
</feature>
<dbReference type="PANTHER" id="PTHR23502">
    <property type="entry name" value="MAJOR FACILITATOR SUPERFAMILY"/>
    <property type="match status" value="1"/>
</dbReference>
<dbReference type="Gene3D" id="1.20.1250.20">
    <property type="entry name" value="MFS general substrate transporter like domains"/>
    <property type="match status" value="1"/>
</dbReference>
<feature type="transmembrane region" description="Helical" evidence="10">
    <location>
        <begin position="150"/>
        <end position="175"/>
    </location>
</feature>
<evidence type="ECO:0000256" key="5">
    <source>
        <dbReference type="ARBA" id="ARBA00022692"/>
    </source>
</evidence>
<keyword evidence="5 10" id="KW-0812">Transmembrane</keyword>
<dbReference type="InterPro" id="IPR020846">
    <property type="entry name" value="MFS_dom"/>
</dbReference>
<dbReference type="SUPFAM" id="SSF103473">
    <property type="entry name" value="MFS general substrate transporter"/>
    <property type="match status" value="1"/>
</dbReference>
<comment type="caution">
    <text evidence="12">The sequence shown here is derived from an EMBL/GenBank/DDBJ whole genome shotgun (WGS) entry which is preliminary data.</text>
</comment>
<evidence type="ECO:0000256" key="10">
    <source>
        <dbReference type="SAM" id="Phobius"/>
    </source>
</evidence>
<feature type="transmembrane region" description="Helical" evidence="10">
    <location>
        <begin position="125"/>
        <end position="144"/>
    </location>
</feature>
<dbReference type="SUPFAM" id="SSF102705">
    <property type="entry name" value="NIF3 (NGG1p interacting factor 3)-like"/>
    <property type="match status" value="1"/>
</dbReference>
<feature type="transmembrane region" description="Helical" evidence="10">
    <location>
        <begin position="326"/>
        <end position="350"/>
    </location>
</feature>
<feature type="transmembrane region" description="Helical" evidence="10">
    <location>
        <begin position="404"/>
        <end position="427"/>
    </location>
</feature>
<sequence length="605" mass="65372">MIEEDEKEQSASGNSRPLETTGESPEFGSTTSDIVVDWNGPDDPECPRNWPKSRKWLNVLLISLQGTLSPIASTILTLGVFDIASEFRLTSPYTPALPIAFYLVGLALGPLGVAPCSEIFGRRPIYTICFAVFTILNVGCALVHNMAGLVVLRFLAGVAGSAGPSLGGSSIGDLFSHEERGKAQAVYGLGPICGPVLGGVIGGFIAYGTQGWRWMMWVVAIAAGVATGLAVLFQKETYAPALLQRRKRALEKSNPGVKYRVEVGSQASQVFRQSILRPLRLLFFSPICTFMSLYLALVFGLLYLHMVTITLLFASQPKYNLHSYHWTHGTTGLAFLGAGLGAFAGVAFCMKYSNPSYRYFAARYEQKTGKATRMPEFRLPFMQIGMLIVPIGLLIFGWTAEYHVHWIVTLVGAAILGLGMVTAYICVQSYLVDAFEEYAASALAAAVVARFIVAAVFSVVGFQLYRRLGYGWYGIDVVGVHLFNGGPNPVSAGSNMSPTQFRLIFNVPPTGLAACKAAIFAAGAGRYAGGKYTECCWTTAGTGQFRPGDAANPHIGTVGALEETPEVRVETICVGEDVARLAVEALKRAHPYEQPSYSVFRMEDF</sequence>
<keyword evidence="3" id="KW-0813">Transport</keyword>
<dbReference type="InterPro" id="IPR036069">
    <property type="entry name" value="DUF34/NIF3_sf"/>
</dbReference>
<dbReference type="GO" id="GO:0022857">
    <property type="term" value="F:transmembrane transporter activity"/>
    <property type="evidence" value="ECO:0007669"/>
    <property type="project" value="InterPro"/>
</dbReference>
<keyword evidence="7 10" id="KW-0472">Membrane</keyword>
<gene>
    <name evidence="12" type="ORF">AAWM_04179</name>
</gene>
<dbReference type="AlphaFoldDB" id="A0A401KPU5"/>
<dbReference type="CDD" id="cd17323">
    <property type="entry name" value="MFS_Tpo1_MDR_like"/>
    <property type="match status" value="1"/>
</dbReference>
<accession>A0A401KPU5</accession>
<feature type="transmembrane region" description="Helical" evidence="10">
    <location>
        <begin position="214"/>
        <end position="233"/>
    </location>
</feature>
<evidence type="ECO:0000256" key="3">
    <source>
        <dbReference type="ARBA" id="ARBA00022448"/>
    </source>
</evidence>
<organism evidence="12 13">
    <name type="scientific">Aspergillus awamori</name>
    <name type="common">Black koji mold</name>
    <dbReference type="NCBI Taxonomy" id="105351"/>
    <lineage>
        <taxon>Eukaryota</taxon>
        <taxon>Fungi</taxon>
        <taxon>Dikarya</taxon>
        <taxon>Ascomycota</taxon>
        <taxon>Pezizomycotina</taxon>
        <taxon>Eurotiomycetes</taxon>
        <taxon>Eurotiomycetidae</taxon>
        <taxon>Eurotiales</taxon>
        <taxon>Aspergillaceae</taxon>
        <taxon>Aspergillus</taxon>
    </lineage>
</organism>
<comment type="similarity">
    <text evidence="8">Belongs to the major facilitator superfamily. DHA1 family. Polyamines/proton antiporter (TC 2.A.1.2.16) subfamily.</text>
</comment>
<dbReference type="STRING" id="105351.A0A401KPU5"/>
<protein>
    <recommendedName>
        <fullName evidence="2">ATP phosphoribosyltransferase</fullName>
    </recommendedName>
</protein>
<dbReference type="PROSITE" id="PS50850">
    <property type="entry name" value="MFS"/>
    <property type="match status" value="1"/>
</dbReference>
<reference evidence="12 13" key="1">
    <citation type="submission" date="2016-09" db="EMBL/GenBank/DDBJ databases">
        <title>Aspergillus awamori IFM 58123T.</title>
        <authorList>
            <person name="Kusuya Y."/>
            <person name="Shimizu M."/>
            <person name="Takahashi H."/>
            <person name="Yaguchi T."/>
        </authorList>
    </citation>
    <scope>NUCLEOTIDE SEQUENCE [LARGE SCALE GENOMIC DNA]</scope>
    <source>
        <strain evidence="12 13">IFM 58123</strain>
    </source>
</reference>